<organism evidence="1 2">
    <name type="scientific">Romanomermis culicivorax</name>
    <name type="common">Nematode worm</name>
    <dbReference type="NCBI Taxonomy" id="13658"/>
    <lineage>
        <taxon>Eukaryota</taxon>
        <taxon>Metazoa</taxon>
        <taxon>Ecdysozoa</taxon>
        <taxon>Nematoda</taxon>
        <taxon>Enoplea</taxon>
        <taxon>Dorylaimia</taxon>
        <taxon>Mermithida</taxon>
        <taxon>Mermithoidea</taxon>
        <taxon>Mermithidae</taxon>
        <taxon>Romanomermis</taxon>
    </lineage>
</organism>
<keyword evidence="1" id="KW-1185">Reference proteome</keyword>
<dbReference type="Proteomes" id="UP000887565">
    <property type="component" value="Unplaced"/>
</dbReference>
<evidence type="ECO:0000313" key="1">
    <source>
        <dbReference type="Proteomes" id="UP000887565"/>
    </source>
</evidence>
<name>A0A915IBH7_ROMCU</name>
<evidence type="ECO:0000313" key="2">
    <source>
        <dbReference type="WBParaSite" id="nRc.2.0.1.t11247-RA"/>
    </source>
</evidence>
<sequence>MISMKAEKQTMIGRQCGTCANVRRAPIRALRKQEREYSLCKSGLYIVATSVWFMEDPVWPVGSQKRGRFKSAACFKGTASVSKAQPKVSKAQQKVSKEQQVYIQALLSSVRFELITS</sequence>
<protein>
    <submittedName>
        <fullName evidence="2">Uncharacterized protein</fullName>
    </submittedName>
</protein>
<dbReference type="AlphaFoldDB" id="A0A915IBH7"/>
<proteinExistence type="predicted"/>
<reference evidence="2" key="1">
    <citation type="submission" date="2022-11" db="UniProtKB">
        <authorList>
            <consortium name="WormBaseParasite"/>
        </authorList>
    </citation>
    <scope>IDENTIFICATION</scope>
</reference>
<dbReference type="WBParaSite" id="nRc.2.0.1.t11247-RA">
    <property type="protein sequence ID" value="nRc.2.0.1.t11247-RA"/>
    <property type="gene ID" value="nRc.2.0.1.g11247"/>
</dbReference>
<accession>A0A915IBH7</accession>